<dbReference type="Proteomes" id="UP000070427">
    <property type="component" value="Unassembled WGS sequence"/>
</dbReference>
<dbReference type="InterPro" id="IPR009057">
    <property type="entry name" value="Homeodomain-like_sf"/>
</dbReference>
<proteinExistence type="predicted"/>
<dbReference type="GO" id="GO:0003677">
    <property type="term" value="F:DNA binding"/>
    <property type="evidence" value="ECO:0007669"/>
    <property type="project" value="UniProtKB-UniRule"/>
</dbReference>
<dbReference type="InParanoid" id="A0A140L840"/>
<dbReference type="InterPro" id="IPR036271">
    <property type="entry name" value="Tet_transcr_reg_TetR-rel_C_sf"/>
</dbReference>
<dbReference type="InterPro" id="IPR050624">
    <property type="entry name" value="HTH-type_Tx_Regulator"/>
</dbReference>
<keyword evidence="2 4" id="KW-0238">DNA-binding</keyword>
<evidence type="ECO:0000259" key="5">
    <source>
        <dbReference type="PROSITE" id="PS50977"/>
    </source>
</evidence>
<reference evidence="6 7" key="1">
    <citation type="submission" date="2015-12" db="EMBL/GenBank/DDBJ databases">
        <title>Draft genome sequnece of Fervidicola ferrireducens strain Y170.</title>
        <authorList>
            <person name="Patel B.K."/>
        </authorList>
    </citation>
    <scope>NUCLEOTIDE SEQUENCE [LARGE SCALE GENOMIC DNA]</scope>
    <source>
        <strain evidence="6 7">Y170</strain>
    </source>
</reference>
<keyword evidence="1" id="KW-0805">Transcription regulation</keyword>
<dbReference type="Gene3D" id="1.10.10.60">
    <property type="entry name" value="Homeodomain-like"/>
    <property type="match status" value="1"/>
</dbReference>
<protein>
    <submittedName>
        <fullName evidence="6">Fatty acid metabolism regulator protein</fullName>
    </submittedName>
</protein>
<evidence type="ECO:0000256" key="2">
    <source>
        <dbReference type="ARBA" id="ARBA00023125"/>
    </source>
</evidence>
<evidence type="ECO:0000256" key="3">
    <source>
        <dbReference type="ARBA" id="ARBA00023163"/>
    </source>
</evidence>
<name>A0A140L840_9FIRM</name>
<comment type="caution">
    <text evidence="6">The sequence shown here is derived from an EMBL/GenBank/DDBJ whole genome shotgun (WGS) entry which is preliminary data.</text>
</comment>
<dbReference type="EMBL" id="LOED01000017">
    <property type="protein sequence ID" value="KXG76715.1"/>
    <property type="molecule type" value="Genomic_DNA"/>
</dbReference>
<dbReference type="PANTHER" id="PTHR43479:SF11">
    <property type="entry name" value="ACREF_ENVCD OPERON REPRESSOR-RELATED"/>
    <property type="match status" value="1"/>
</dbReference>
<dbReference type="InterPro" id="IPR001647">
    <property type="entry name" value="HTH_TetR"/>
</dbReference>
<feature type="DNA-binding region" description="H-T-H motif" evidence="4">
    <location>
        <begin position="35"/>
        <end position="54"/>
    </location>
</feature>
<dbReference type="AlphaFoldDB" id="A0A140L840"/>
<dbReference type="GO" id="GO:0045892">
    <property type="term" value="P:negative regulation of DNA-templated transcription"/>
    <property type="evidence" value="ECO:0007669"/>
    <property type="project" value="UniProtKB-ARBA"/>
</dbReference>
<dbReference type="PROSITE" id="PS50977">
    <property type="entry name" value="HTH_TETR_2"/>
    <property type="match status" value="1"/>
</dbReference>
<sequence length="205" mass="23595">MSKDALASDRKRERYEEIIKAAGEIFSKKGFHRARMEEIARSAGIGKGTVYEYFKSKKHLFVEVIKYFTSKFLDEFKVAARKGKDYKEKLENALGLLINILHESSGFFELLVRDHWEMDEKLYQWMVKVRNEASKVIEDILREGMKSGKLRDISPRIPAMMLIESSRLVLFSGALDGDGKKPDELKKVIIDVVLNGISKRCVETD</sequence>
<evidence type="ECO:0000256" key="1">
    <source>
        <dbReference type="ARBA" id="ARBA00023015"/>
    </source>
</evidence>
<evidence type="ECO:0000256" key="4">
    <source>
        <dbReference type="PROSITE-ProRule" id="PRU00335"/>
    </source>
</evidence>
<dbReference type="PRINTS" id="PR00455">
    <property type="entry name" value="HTHTETR"/>
</dbReference>
<gene>
    <name evidence="6" type="primary">fadR_2</name>
    <name evidence="6" type="ORF">AN618_14950</name>
</gene>
<dbReference type="Gene3D" id="1.10.357.10">
    <property type="entry name" value="Tetracycline Repressor, domain 2"/>
    <property type="match status" value="1"/>
</dbReference>
<dbReference type="InterPro" id="IPR041490">
    <property type="entry name" value="KstR2_TetR_C"/>
</dbReference>
<feature type="domain" description="HTH tetR-type" evidence="5">
    <location>
        <begin position="12"/>
        <end position="72"/>
    </location>
</feature>
<organism evidence="6 7">
    <name type="scientific">Fervidicola ferrireducens</name>
    <dbReference type="NCBI Taxonomy" id="520764"/>
    <lineage>
        <taxon>Bacteria</taxon>
        <taxon>Bacillati</taxon>
        <taxon>Bacillota</taxon>
        <taxon>Clostridia</taxon>
        <taxon>Thermosediminibacterales</taxon>
        <taxon>Thermosediminibacteraceae</taxon>
        <taxon>Fervidicola</taxon>
    </lineage>
</organism>
<dbReference type="SUPFAM" id="SSF46689">
    <property type="entry name" value="Homeodomain-like"/>
    <property type="match status" value="1"/>
</dbReference>
<dbReference type="SUPFAM" id="SSF48498">
    <property type="entry name" value="Tetracyclin repressor-like, C-terminal domain"/>
    <property type="match status" value="1"/>
</dbReference>
<accession>A0A140L840</accession>
<evidence type="ECO:0000313" key="7">
    <source>
        <dbReference type="Proteomes" id="UP000070427"/>
    </source>
</evidence>
<dbReference type="FunFam" id="1.10.10.60:FF:000141">
    <property type="entry name" value="TetR family transcriptional regulator"/>
    <property type="match status" value="1"/>
</dbReference>
<keyword evidence="3" id="KW-0804">Transcription</keyword>
<dbReference type="STRING" id="520764.AN618_14950"/>
<evidence type="ECO:0000313" key="6">
    <source>
        <dbReference type="EMBL" id="KXG76715.1"/>
    </source>
</evidence>
<dbReference type="Pfam" id="PF00440">
    <property type="entry name" value="TetR_N"/>
    <property type="match status" value="1"/>
</dbReference>
<dbReference type="RefSeq" id="WP_066353566.1">
    <property type="nucleotide sequence ID" value="NZ_LOED01000017.1"/>
</dbReference>
<dbReference type="Pfam" id="PF17932">
    <property type="entry name" value="TetR_C_24"/>
    <property type="match status" value="1"/>
</dbReference>
<dbReference type="PANTHER" id="PTHR43479">
    <property type="entry name" value="ACREF/ENVCD OPERON REPRESSOR-RELATED"/>
    <property type="match status" value="1"/>
</dbReference>
<keyword evidence="7" id="KW-1185">Reference proteome</keyword>